<accession>A0AAD7ZAB0</accession>
<evidence type="ECO:0000313" key="2">
    <source>
        <dbReference type="Proteomes" id="UP001233999"/>
    </source>
</evidence>
<evidence type="ECO:0000313" key="1">
    <source>
        <dbReference type="EMBL" id="KAJ9576338.1"/>
    </source>
</evidence>
<protein>
    <submittedName>
        <fullName evidence="1">Uncharacterized protein</fullName>
    </submittedName>
</protein>
<comment type="caution">
    <text evidence="1">The sequence shown here is derived from an EMBL/GenBank/DDBJ whole genome shotgun (WGS) entry which is preliminary data.</text>
</comment>
<keyword evidence="2" id="KW-1185">Reference proteome</keyword>
<dbReference type="Proteomes" id="UP001233999">
    <property type="component" value="Unassembled WGS sequence"/>
</dbReference>
<organism evidence="1 2">
    <name type="scientific">Diploptera punctata</name>
    <name type="common">Pacific beetle cockroach</name>
    <dbReference type="NCBI Taxonomy" id="6984"/>
    <lineage>
        <taxon>Eukaryota</taxon>
        <taxon>Metazoa</taxon>
        <taxon>Ecdysozoa</taxon>
        <taxon>Arthropoda</taxon>
        <taxon>Hexapoda</taxon>
        <taxon>Insecta</taxon>
        <taxon>Pterygota</taxon>
        <taxon>Neoptera</taxon>
        <taxon>Polyneoptera</taxon>
        <taxon>Dictyoptera</taxon>
        <taxon>Blattodea</taxon>
        <taxon>Blaberoidea</taxon>
        <taxon>Blaberidae</taxon>
        <taxon>Diplopterinae</taxon>
        <taxon>Diploptera</taxon>
    </lineage>
</organism>
<name>A0AAD7ZAB0_DIPPU</name>
<gene>
    <name evidence="1" type="ORF">L9F63_006783</name>
</gene>
<feature type="non-terminal residue" evidence="1">
    <location>
        <position position="60"/>
    </location>
</feature>
<reference evidence="1" key="2">
    <citation type="submission" date="2023-05" db="EMBL/GenBank/DDBJ databases">
        <authorList>
            <person name="Fouks B."/>
        </authorList>
    </citation>
    <scope>NUCLEOTIDE SEQUENCE</scope>
    <source>
        <strain evidence="1">Stay&amp;Tobe</strain>
        <tissue evidence="1">Testes</tissue>
    </source>
</reference>
<proteinExistence type="predicted"/>
<sequence length="60" mass="7180">CLQCADVTNYDRCSQSIHARQVQYREPPHKQKMEHMFRHLVLRTVLVTQNYLPVQTEHSD</sequence>
<feature type="non-terminal residue" evidence="1">
    <location>
        <position position="1"/>
    </location>
</feature>
<reference evidence="1" key="1">
    <citation type="journal article" date="2023" name="IScience">
        <title>Live-bearing cockroach genome reveals convergent evolutionary mechanisms linked to viviparity in insects and beyond.</title>
        <authorList>
            <person name="Fouks B."/>
            <person name="Harrison M.C."/>
            <person name="Mikhailova A.A."/>
            <person name="Marchal E."/>
            <person name="English S."/>
            <person name="Carruthers M."/>
            <person name="Jennings E.C."/>
            <person name="Chiamaka E.L."/>
            <person name="Frigard R.A."/>
            <person name="Pippel M."/>
            <person name="Attardo G.M."/>
            <person name="Benoit J.B."/>
            <person name="Bornberg-Bauer E."/>
            <person name="Tobe S.S."/>
        </authorList>
    </citation>
    <scope>NUCLEOTIDE SEQUENCE</scope>
    <source>
        <strain evidence="1">Stay&amp;Tobe</strain>
    </source>
</reference>
<dbReference type="AlphaFoldDB" id="A0AAD7ZAB0"/>
<dbReference type="EMBL" id="JASPKZ010009799">
    <property type="protein sequence ID" value="KAJ9576338.1"/>
    <property type="molecule type" value="Genomic_DNA"/>
</dbReference>